<evidence type="ECO:0000256" key="18">
    <source>
        <dbReference type="SAM" id="SignalP"/>
    </source>
</evidence>
<evidence type="ECO:0000256" key="9">
    <source>
        <dbReference type="ARBA" id="ARBA00022989"/>
    </source>
</evidence>
<keyword evidence="7 18" id="KW-0732">Signal</keyword>
<dbReference type="AlphaFoldDB" id="A0A9P8UQF2"/>
<dbReference type="CDD" id="cd13877">
    <property type="entry name" value="CuRO_2_Fet3p_like"/>
    <property type="match status" value="1"/>
</dbReference>
<dbReference type="InterPro" id="IPR044130">
    <property type="entry name" value="CuRO_2_Fet3-like"/>
</dbReference>
<dbReference type="InterPro" id="IPR011706">
    <property type="entry name" value="Cu-oxidase_C"/>
</dbReference>
<evidence type="ECO:0000259" key="21">
    <source>
        <dbReference type="Pfam" id="PF07732"/>
    </source>
</evidence>
<dbReference type="GO" id="GO:0010106">
    <property type="term" value="P:cellular response to iron ion starvation"/>
    <property type="evidence" value="ECO:0007669"/>
    <property type="project" value="TreeGrafter"/>
</dbReference>
<organism evidence="22 23">
    <name type="scientific">Truncatella angustata</name>
    <dbReference type="NCBI Taxonomy" id="152316"/>
    <lineage>
        <taxon>Eukaryota</taxon>
        <taxon>Fungi</taxon>
        <taxon>Dikarya</taxon>
        <taxon>Ascomycota</taxon>
        <taxon>Pezizomycotina</taxon>
        <taxon>Sordariomycetes</taxon>
        <taxon>Xylariomycetidae</taxon>
        <taxon>Amphisphaeriales</taxon>
        <taxon>Sporocadaceae</taxon>
        <taxon>Truncatella</taxon>
    </lineage>
</organism>
<dbReference type="InterPro" id="IPR011707">
    <property type="entry name" value="Cu-oxidase-like_N"/>
</dbReference>
<feature type="chain" id="PRO_5040292985" evidence="18">
    <location>
        <begin position="35"/>
        <end position="641"/>
    </location>
</feature>
<keyword evidence="4" id="KW-0410">Iron transport</keyword>
<dbReference type="Gene3D" id="2.60.40.420">
    <property type="entry name" value="Cupredoxins - blue copper proteins"/>
    <property type="match status" value="3"/>
</dbReference>
<sequence>MFDGKCEQSPRMALSRLFLVTFAWTNCLVGISSAATVTYDFNVTWVTANPDGAYDRPTIGINGQWPIPPITASVGDNVMIHVTNLLGNETTSLHFHGLYMNGTTHMDGPEQVSQCAIQPGSSFTYNFTIDQPGTYWYHSHTRGQYPDGLRGPLIIHDPDSPFLGQYDEEVVLTVSDWYHDLMTDMLPGFISKSNPTGAEPVPNNALFNETQNLTVPIQPGKTYLFRMVNIGAFAGQYIWFEGHNMTIVEVDGIYTQPAEADMIYLSAAQRCSFLLTTKNDTSANYAFVGSMDTTLFDTLPDDLNYNVTGWLVYDNTKTLPDPALVDELDPFDDMTLVPYDNQTLLGEPDQIVQLDVIMDNLGNGANYAFFNNITYTAPKVPTLYTALTTGDEATNPAVYGGYTNSFVLEQGQIVQIIVNNLDSGRHPFHLHGHAFQALYRSVDEAGTFEDSNVTEADYPAIPMRRDTLVLYPDGNIVIRFQANNPGIWLFHCHIEWHVSSGLIATFVEAPLELQKTLVIPEEHYDTCKTGGIPTAGNAAANTVNVLDLSGQNSAPDPLPEGFTTRGKVALAFSCLSGILGVLVVAWYGLAPDSGAHPEVEQRVAEAHMVDAPVVSPTGAAKNNVGAEIVTTASGGTGRSRV</sequence>
<evidence type="ECO:0000256" key="15">
    <source>
        <dbReference type="ARBA" id="ARBA00023180"/>
    </source>
</evidence>
<keyword evidence="23" id="KW-1185">Reference proteome</keyword>
<evidence type="ECO:0000256" key="17">
    <source>
        <dbReference type="SAM" id="Phobius"/>
    </source>
</evidence>
<evidence type="ECO:0000256" key="12">
    <source>
        <dbReference type="ARBA" id="ARBA00023008"/>
    </source>
</evidence>
<dbReference type="FunFam" id="2.60.40.420:FF:000022">
    <property type="entry name" value="FET5p Multicopper oxidase"/>
    <property type="match status" value="1"/>
</dbReference>
<evidence type="ECO:0000256" key="2">
    <source>
        <dbReference type="ARBA" id="ARBA00022448"/>
    </source>
</evidence>
<dbReference type="PANTHER" id="PTHR11709:SF361">
    <property type="entry name" value="IRON TRANSPORT MULTICOPPER OXIDASE FET3"/>
    <property type="match status" value="1"/>
</dbReference>
<dbReference type="GO" id="GO:0004322">
    <property type="term" value="F:ferroxidase activity"/>
    <property type="evidence" value="ECO:0007669"/>
    <property type="project" value="TreeGrafter"/>
</dbReference>
<feature type="domain" description="Plastocyanin-like" evidence="19">
    <location>
        <begin position="168"/>
        <end position="315"/>
    </location>
</feature>
<dbReference type="GO" id="GO:0033215">
    <property type="term" value="P:reductive iron assimilation"/>
    <property type="evidence" value="ECO:0007669"/>
    <property type="project" value="TreeGrafter"/>
</dbReference>
<feature type="transmembrane region" description="Helical" evidence="17">
    <location>
        <begin position="568"/>
        <end position="589"/>
    </location>
</feature>
<dbReference type="CDD" id="cd13851">
    <property type="entry name" value="CuRO_1_Fet3p"/>
    <property type="match status" value="1"/>
</dbReference>
<dbReference type="Pfam" id="PF00394">
    <property type="entry name" value="Cu-oxidase"/>
    <property type="match status" value="1"/>
</dbReference>
<evidence type="ECO:0000256" key="14">
    <source>
        <dbReference type="ARBA" id="ARBA00023136"/>
    </source>
</evidence>
<dbReference type="OrthoDB" id="2121828at2759"/>
<protein>
    <submittedName>
        <fullName evidence="22">Cupredoxin</fullName>
    </submittedName>
</protein>
<feature type="domain" description="Plastocyanin-like" evidence="21">
    <location>
        <begin position="42"/>
        <end position="159"/>
    </location>
</feature>
<keyword evidence="2" id="KW-0813">Transport</keyword>
<keyword evidence="9 17" id="KW-1133">Transmembrane helix</keyword>
<evidence type="ECO:0000256" key="11">
    <source>
        <dbReference type="ARBA" id="ARBA00023004"/>
    </source>
</evidence>
<dbReference type="PANTHER" id="PTHR11709">
    <property type="entry name" value="MULTI-COPPER OXIDASE"/>
    <property type="match status" value="1"/>
</dbReference>
<keyword evidence="14 17" id="KW-0472">Membrane</keyword>
<evidence type="ECO:0000256" key="7">
    <source>
        <dbReference type="ARBA" id="ARBA00022729"/>
    </source>
</evidence>
<evidence type="ECO:0000256" key="10">
    <source>
        <dbReference type="ARBA" id="ARBA00023002"/>
    </source>
</evidence>
<dbReference type="FunFam" id="2.60.40.420:FF:000024">
    <property type="entry name" value="FET5p Multicopper oxidase"/>
    <property type="match status" value="1"/>
</dbReference>
<feature type="domain" description="Plastocyanin-like" evidence="20">
    <location>
        <begin position="375"/>
        <end position="510"/>
    </location>
</feature>
<keyword evidence="12" id="KW-0186">Copper</keyword>
<comment type="caution">
    <text evidence="22">The sequence shown here is derived from an EMBL/GenBank/DDBJ whole genome shotgun (WGS) entry which is preliminary data.</text>
</comment>
<feature type="signal peptide" evidence="18">
    <location>
        <begin position="1"/>
        <end position="34"/>
    </location>
</feature>
<comment type="subcellular location">
    <subcellularLocation>
        <location evidence="16">Cell membrane</location>
        <topology evidence="16">Single-pass type I membrane protein</topology>
        <orientation evidence="16">Extracellular side</orientation>
    </subcellularLocation>
</comment>
<dbReference type="GeneID" id="70130621"/>
<keyword evidence="13" id="KW-0406">Ion transport</keyword>
<evidence type="ECO:0000256" key="5">
    <source>
        <dbReference type="ARBA" id="ARBA00022692"/>
    </source>
</evidence>
<comment type="similarity">
    <text evidence="1">Belongs to the multicopper oxidase family.</text>
</comment>
<keyword evidence="6" id="KW-0479">Metal-binding</keyword>
<evidence type="ECO:0000259" key="19">
    <source>
        <dbReference type="Pfam" id="PF00394"/>
    </source>
</evidence>
<dbReference type="Pfam" id="PF07732">
    <property type="entry name" value="Cu-oxidase_3"/>
    <property type="match status" value="1"/>
</dbReference>
<dbReference type="Proteomes" id="UP000758603">
    <property type="component" value="Unassembled WGS sequence"/>
</dbReference>
<dbReference type="InterPro" id="IPR001117">
    <property type="entry name" value="Cu-oxidase_2nd"/>
</dbReference>
<evidence type="ECO:0000256" key="16">
    <source>
        <dbReference type="ARBA" id="ARBA00037814"/>
    </source>
</evidence>
<dbReference type="GO" id="GO:0033573">
    <property type="term" value="C:high-affinity iron permease complex"/>
    <property type="evidence" value="ECO:0007669"/>
    <property type="project" value="TreeGrafter"/>
</dbReference>
<dbReference type="FunFam" id="2.60.40.420:FF:000025">
    <property type="entry name" value="FET5p Multicopper oxidase"/>
    <property type="match status" value="1"/>
</dbReference>
<evidence type="ECO:0000256" key="3">
    <source>
        <dbReference type="ARBA" id="ARBA00022475"/>
    </source>
</evidence>
<dbReference type="Pfam" id="PF07731">
    <property type="entry name" value="Cu-oxidase_2"/>
    <property type="match status" value="1"/>
</dbReference>
<dbReference type="InterPro" id="IPR045087">
    <property type="entry name" value="Cu-oxidase_fam"/>
</dbReference>
<keyword evidence="5 17" id="KW-0812">Transmembrane</keyword>
<evidence type="ECO:0000256" key="8">
    <source>
        <dbReference type="ARBA" id="ARBA00022737"/>
    </source>
</evidence>
<keyword evidence="15" id="KW-0325">Glycoprotein</keyword>
<name>A0A9P8UQF2_9PEZI</name>
<dbReference type="InterPro" id="IPR033138">
    <property type="entry name" value="Cu_oxidase_CS"/>
</dbReference>
<dbReference type="SUPFAM" id="SSF49503">
    <property type="entry name" value="Cupredoxins"/>
    <property type="match status" value="3"/>
</dbReference>
<dbReference type="RefSeq" id="XP_045960446.1">
    <property type="nucleotide sequence ID" value="XM_046101729.1"/>
</dbReference>
<accession>A0A9P8UQF2</accession>
<evidence type="ECO:0000256" key="4">
    <source>
        <dbReference type="ARBA" id="ARBA00022496"/>
    </source>
</evidence>
<dbReference type="GO" id="GO:0005507">
    <property type="term" value="F:copper ion binding"/>
    <property type="evidence" value="ECO:0007669"/>
    <property type="project" value="InterPro"/>
</dbReference>
<dbReference type="InterPro" id="IPR008972">
    <property type="entry name" value="Cupredoxin"/>
</dbReference>
<evidence type="ECO:0000259" key="20">
    <source>
        <dbReference type="Pfam" id="PF07731"/>
    </source>
</evidence>
<gene>
    <name evidence="22" type="ORF">BKA67DRAFT_551251</name>
</gene>
<evidence type="ECO:0000313" key="23">
    <source>
        <dbReference type="Proteomes" id="UP000758603"/>
    </source>
</evidence>
<dbReference type="PROSITE" id="PS00079">
    <property type="entry name" value="MULTICOPPER_OXIDASE1"/>
    <property type="match status" value="2"/>
</dbReference>
<dbReference type="CDD" id="cd13899">
    <property type="entry name" value="CuRO_3_Fet3p"/>
    <property type="match status" value="1"/>
</dbReference>
<reference evidence="22" key="1">
    <citation type="journal article" date="2021" name="Nat. Commun.">
        <title>Genetic determinants of endophytism in the Arabidopsis root mycobiome.</title>
        <authorList>
            <person name="Mesny F."/>
            <person name="Miyauchi S."/>
            <person name="Thiergart T."/>
            <person name="Pickel B."/>
            <person name="Atanasova L."/>
            <person name="Karlsson M."/>
            <person name="Huettel B."/>
            <person name="Barry K.W."/>
            <person name="Haridas S."/>
            <person name="Chen C."/>
            <person name="Bauer D."/>
            <person name="Andreopoulos W."/>
            <person name="Pangilinan J."/>
            <person name="LaButti K."/>
            <person name="Riley R."/>
            <person name="Lipzen A."/>
            <person name="Clum A."/>
            <person name="Drula E."/>
            <person name="Henrissat B."/>
            <person name="Kohler A."/>
            <person name="Grigoriev I.V."/>
            <person name="Martin F.M."/>
            <person name="Hacquard S."/>
        </authorList>
    </citation>
    <scope>NUCLEOTIDE SEQUENCE</scope>
    <source>
        <strain evidence="22">MPI-SDFR-AT-0073</strain>
    </source>
</reference>
<keyword evidence="8" id="KW-0677">Repeat</keyword>
<evidence type="ECO:0000256" key="6">
    <source>
        <dbReference type="ARBA" id="ARBA00022723"/>
    </source>
</evidence>
<dbReference type="PROSITE" id="PS00080">
    <property type="entry name" value="MULTICOPPER_OXIDASE2"/>
    <property type="match status" value="1"/>
</dbReference>
<evidence type="ECO:0000313" key="22">
    <source>
        <dbReference type="EMBL" id="KAH6656212.1"/>
    </source>
</evidence>
<evidence type="ECO:0000256" key="13">
    <source>
        <dbReference type="ARBA" id="ARBA00023065"/>
    </source>
</evidence>
<proteinExistence type="inferred from homology"/>
<keyword evidence="11" id="KW-0408">Iron</keyword>
<dbReference type="EMBL" id="JAGPXC010000002">
    <property type="protein sequence ID" value="KAH6656212.1"/>
    <property type="molecule type" value="Genomic_DNA"/>
</dbReference>
<evidence type="ECO:0000256" key="1">
    <source>
        <dbReference type="ARBA" id="ARBA00010609"/>
    </source>
</evidence>
<dbReference type="InterPro" id="IPR002355">
    <property type="entry name" value="Cu_oxidase_Cu_BS"/>
</dbReference>
<keyword evidence="10" id="KW-0560">Oxidoreductase</keyword>
<keyword evidence="3" id="KW-1003">Cell membrane</keyword>